<dbReference type="PANTHER" id="PTHR44144">
    <property type="entry name" value="DNAJ HOMOLOG SUBFAMILY C MEMBER 9"/>
    <property type="match status" value="1"/>
</dbReference>
<dbReference type="AlphaFoldDB" id="A0A8H3PIC1"/>
<proteinExistence type="predicted"/>
<comment type="caution">
    <text evidence="3">The sequence shown here is derived from an EMBL/GenBank/DDBJ whole genome shotgun (WGS) entry which is preliminary data.</text>
</comment>
<feature type="region of interest" description="Disordered" evidence="1">
    <location>
        <begin position="580"/>
        <end position="629"/>
    </location>
</feature>
<feature type="compositionally biased region" description="Basic and acidic residues" evidence="1">
    <location>
        <begin position="483"/>
        <end position="512"/>
    </location>
</feature>
<feature type="compositionally biased region" description="Basic and acidic residues" evidence="1">
    <location>
        <begin position="106"/>
        <end position="131"/>
    </location>
</feature>
<dbReference type="PROSITE" id="PS00636">
    <property type="entry name" value="DNAJ_1"/>
    <property type="match status" value="1"/>
</dbReference>
<dbReference type="PRINTS" id="PR00625">
    <property type="entry name" value="JDOMAIN"/>
</dbReference>
<evidence type="ECO:0000259" key="2">
    <source>
        <dbReference type="PROSITE" id="PS50076"/>
    </source>
</evidence>
<feature type="compositionally biased region" description="Basic and acidic residues" evidence="1">
    <location>
        <begin position="333"/>
        <end position="343"/>
    </location>
</feature>
<dbReference type="InterPro" id="IPR018253">
    <property type="entry name" value="DnaJ_domain_CS"/>
</dbReference>
<dbReference type="OrthoDB" id="10250354at2759"/>
<reference evidence="3" key="1">
    <citation type="submission" date="2021-03" db="EMBL/GenBank/DDBJ databases">
        <authorList>
            <person name="Tagirdzhanova G."/>
        </authorList>
    </citation>
    <scope>NUCLEOTIDE SEQUENCE</scope>
</reference>
<feature type="compositionally biased region" description="Basic and acidic residues" evidence="1">
    <location>
        <begin position="142"/>
        <end position="154"/>
    </location>
</feature>
<dbReference type="GO" id="GO:0005634">
    <property type="term" value="C:nucleus"/>
    <property type="evidence" value="ECO:0007669"/>
    <property type="project" value="TreeGrafter"/>
</dbReference>
<dbReference type="SMART" id="SM00271">
    <property type="entry name" value="DnaJ"/>
    <property type="match status" value="1"/>
</dbReference>
<feature type="compositionally biased region" description="Basic and acidic residues" evidence="1">
    <location>
        <begin position="615"/>
        <end position="629"/>
    </location>
</feature>
<feature type="compositionally biased region" description="Basic and acidic residues" evidence="1">
    <location>
        <begin position="587"/>
        <end position="608"/>
    </location>
</feature>
<evidence type="ECO:0000313" key="4">
    <source>
        <dbReference type="Proteomes" id="UP000664521"/>
    </source>
</evidence>
<feature type="domain" description="J" evidence="2">
    <location>
        <begin position="8"/>
        <end position="76"/>
    </location>
</feature>
<organism evidence="3 4">
    <name type="scientific">Heterodermia speciosa</name>
    <dbReference type="NCBI Taxonomy" id="116794"/>
    <lineage>
        <taxon>Eukaryota</taxon>
        <taxon>Fungi</taxon>
        <taxon>Dikarya</taxon>
        <taxon>Ascomycota</taxon>
        <taxon>Pezizomycotina</taxon>
        <taxon>Lecanoromycetes</taxon>
        <taxon>OSLEUM clade</taxon>
        <taxon>Lecanoromycetidae</taxon>
        <taxon>Caliciales</taxon>
        <taxon>Physciaceae</taxon>
        <taxon>Heterodermia</taxon>
    </lineage>
</organism>
<feature type="compositionally biased region" description="Basic and acidic residues" evidence="1">
    <location>
        <begin position="401"/>
        <end position="414"/>
    </location>
</feature>
<dbReference type="EMBL" id="CAJPDS010000168">
    <property type="protein sequence ID" value="CAF9940940.1"/>
    <property type="molecule type" value="Genomic_DNA"/>
</dbReference>
<feature type="compositionally biased region" description="Basic and acidic residues" evidence="1">
    <location>
        <begin position="166"/>
        <end position="196"/>
    </location>
</feature>
<evidence type="ECO:0000313" key="3">
    <source>
        <dbReference type="EMBL" id="CAF9940940.1"/>
    </source>
</evidence>
<feature type="compositionally biased region" description="Basic and acidic residues" evidence="1">
    <location>
        <begin position="241"/>
        <end position="281"/>
    </location>
</feature>
<feature type="compositionally biased region" description="Basic and acidic residues" evidence="1">
    <location>
        <begin position="385"/>
        <end position="394"/>
    </location>
</feature>
<keyword evidence="4" id="KW-1185">Reference proteome</keyword>
<feature type="compositionally biased region" description="Acidic residues" evidence="1">
    <location>
        <begin position="223"/>
        <end position="233"/>
    </location>
</feature>
<dbReference type="PANTHER" id="PTHR44144:SF1">
    <property type="entry name" value="DNAJ HOMOLOG SUBFAMILY C MEMBER 9"/>
    <property type="match status" value="1"/>
</dbReference>
<evidence type="ECO:0000256" key="1">
    <source>
        <dbReference type="SAM" id="MobiDB-lite"/>
    </source>
</evidence>
<dbReference type="PROSITE" id="PS50076">
    <property type="entry name" value="DNAJ_2"/>
    <property type="match status" value="1"/>
</dbReference>
<name>A0A8H3PIC1_9LECA</name>
<dbReference type="InterPro" id="IPR001623">
    <property type="entry name" value="DnaJ_domain"/>
</dbReference>
<dbReference type="InterPro" id="IPR036869">
    <property type="entry name" value="J_dom_sf"/>
</dbReference>
<dbReference type="InterPro" id="IPR052594">
    <property type="entry name" value="J_domain-containing_protein"/>
</dbReference>
<protein>
    <submittedName>
        <fullName evidence="3">Diphthamide biosynthesis protein 4</fullName>
    </submittedName>
</protein>
<dbReference type="CDD" id="cd06257">
    <property type="entry name" value="DnaJ"/>
    <property type="match status" value="1"/>
</dbReference>
<dbReference type="GO" id="GO:0005737">
    <property type="term" value="C:cytoplasm"/>
    <property type="evidence" value="ECO:0007669"/>
    <property type="project" value="TreeGrafter"/>
</dbReference>
<dbReference type="Pfam" id="PF00226">
    <property type="entry name" value="DnaJ"/>
    <property type="match status" value="1"/>
</dbReference>
<dbReference type="Proteomes" id="UP000664521">
    <property type="component" value="Unassembled WGS sequence"/>
</dbReference>
<feature type="compositionally biased region" description="Polar residues" evidence="1">
    <location>
        <begin position="439"/>
        <end position="448"/>
    </location>
</feature>
<dbReference type="SUPFAM" id="SSF46565">
    <property type="entry name" value="Chaperone J-domain"/>
    <property type="match status" value="1"/>
</dbReference>
<dbReference type="Gene3D" id="1.10.287.110">
    <property type="entry name" value="DnaJ domain"/>
    <property type="match status" value="1"/>
</dbReference>
<accession>A0A8H3PIC1</accession>
<gene>
    <name evidence="3" type="primary">DPH4</name>
    <name evidence="3" type="ORF">HETSPECPRED_002688</name>
</gene>
<dbReference type="GO" id="GO:0031072">
    <property type="term" value="F:heat shock protein binding"/>
    <property type="evidence" value="ECO:0007669"/>
    <property type="project" value="TreeGrafter"/>
</dbReference>
<feature type="region of interest" description="Disordered" evidence="1">
    <location>
        <begin position="85"/>
        <end position="567"/>
    </location>
</feature>
<sequence>MESPIPPDPYKTLGIDKSAPLATVRSAHRKLVLTCHPDKVTDESAKKAASDKFHLVQQAYEILSDETRRERYDERVKLADLRAQMMKEKGGSRTMPDIGIRAGPKRTHEMRDNTIYEYREPREPPPRSRAYEEEDYFQPRYQEARPSKKYDDHSFVPTPRKTSSRAAEDKRRARDLEDERERKKELSRAEDKARAERSRRRGMDRKKDYEYKNQSSRKFATVQDDEDSTDSDSTETTFIRPRREETPKKRYEDERRREKEDAPRRSTKRDPYDDYDDKASRAQDYILQSRSSVEPEPRRPASHNRSFSYVERPPPPPAAPIIPVVDTGARRPSARDGRRRESSPPRLSKKDRRMTEIVDPPPSSRKPSLPTFSSSDPKGLKNMTPRRDRDREPQRSATLEHTPEHRHPTIRRAETMPSNSRRTENAPAKSSKLKEQHDSGYSSRSSRGTPELSPAPSPQMKSTKYRYKEDSEDEVTIVAEPEETYRRHRDDSPPTSRRERPKMSSRESKTPGRDPTSTRAPPPGRSGSYAIPADQINPPRQPPFVRTESGRPPPLKSRASTRGAAPLYGEVHEVPEPYEIVNHSPKIRQDDIRYSEYPRRGSADDRDAYPGSPRHRPEFSRAESRAVHV</sequence>